<reference evidence="1 2" key="1">
    <citation type="submission" date="2015-10" db="EMBL/GenBank/DDBJ databases">
        <title>Draft genome sequence of pyrrolomycin-producing Streptomyces vitaminophilus.</title>
        <authorList>
            <person name="Graham D.E."/>
            <person name="Mahan K.M."/>
            <person name="Klingeman D.M."/>
            <person name="Hettich R.L."/>
            <person name="Parry R.J."/>
        </authorList>
    </citation>
    <scope>NUCLEOTIDE SEQUENCE [LARGE SCALE GENOMIC DNA]</scope>
    <source>
        <strain evidence="1 2">ATCC 31673</strain>
    </source>
</reference>
<dbReference type="Proteomes" id="UP000050867">
    <property type="component" value="Unassembled WGS sequence"/>
</dbReference>
<gene>
    <name evidence="1" type="ORF">AQ490_10440</name>
</gene>
<keyword evidence="2" id="KW-1185">Reference proteome</keyword>
<protein>
    <submittedName>
        <fullName evidence="1">Uncharacterized protein</fullName>
    </submittedName>
</protein>
<evidence type="ECO:0000313" key="1">
    <source>
        <dbReference type="EMBL" id="KRV47147.1"/>
    </source>
</evidence>
<organism evidence="1 2">
    <name type="scientific">Wenjunlia vitaminophila</name>
    <name type="common">Streptomyces vitaminophilus</name>
    <dbReference type="NCBI Taxonomy" id="76728"/>
    <lineage>
        <taxon>Bacteria</taxon>
        <taxon>Bacillati</taxon>
        <taxon>Actinomycetota</taxon>
        <taxon>Actinomycetes</taxon>
        <taxon>Kitasatosporales</taxon>
        <taxon>Streptomycetaceae</taxon>
        <taxon>Wenjunlia</taxon>
    </lineage>
</organism>
<name>A0A0T6LM64_WENVI</name>
<dbReference type="EMBL" id="LLZU01000038">
    <property type="protein sequence ID" value="KRV47147.1"/>
    <property type="molecule type" value="Genomic_DNA"/>
</dbReference>
<dbReference type="AlphaFoldDB" id="A0A0T6LM64"/>
<proteinExistence type="predicted"/>
<evidence type="ECO:0000313" key="2">
    <source>
        <dbReference type="Proteomes" id="UP000050867"/>
    </source>
</evidence>
<accession>A0A0T6LM64</accession>
<sequence>MAGPGGPVKPRPAVRPVEGRVFVMRHGSRGPEDSVLERDDHLANPLTWPPCRCGNPICPDRPAGGPRQ</sequence>
<comment type="caution">
    <text evidence="1">The sequence shown here is derived from an EMBL/GenBank/DDBJ whole genome shotgun (WGS) entry which is preliminary data.</text>
</comment>